<name>A0ABV0RY82_9TELE</name>
<evidence type="ECO:0000256" key="3">
    <source>
        <dbReference type="SAM" id="MobiDB-lite"/>
    </source>
</evidence>
<sequence length="107" mass="12632">ECEHKIHSPSGTLSSPNWPDKYPSRKECTWDITATPGHRVRIVSVQPNEAGETAFLVTTRLSVCRTMQHVEALRRLFFFLHLDFFVLGLFKRPKCEWRRKHMFRYLG</sequence>
<feature type="domain" description="CUB" evidence="4">
    <location>
        <begin position="2"/>
        <end position="42"/>
    </location>
</feature>
<evidence type="ECO:0000256" key="2">
    <source>
        <dbReference type="PROSITE-ProRule" id="PRU00059"/>
    </source>
</evidence>
<evidence type="ECO:0000256" key="1">
    <source>
        <dbReference type="ARBA" id="ARBA00023157"/>
    </source>
</evidence>
<dbReference type="InterPro" id="IPR000859">
    <property type="entry name" value="CUB_dom"/>
</dbReference>
<comment type="caution">
    <text evidence="2">Lacks conserved residue(s) required for the propagation of feature annotation.</text>
</comment>
<keyword evidence="6" id="KW-1185">Reference proteome</keyword>
<dbReference type="InterPro" id="IPR035914">
    <property type="entry name" value="Sperma_CUB_dom_sf"/>
</dbReference>
<reference evidence="5 6" key="1">
    <citation type="submission" date="2021-06" db="EMBL/GenBank/DDBJ databases">
        <authorList>
            <person name="Palmer J.M."/>
        </authorList>
    </citation>
    <scope>NUCLEOTIDE SEQUENCE [LARGE SCALE GENOMIC DNA]</scope>
    <source>
        <strain evidence="5 6">XC_2019</strain>
        <tissue evidence="5">Muscle</tissue>
    </source>
</reference>
<dbReference type="PANTHER" id="PTHR46908:SF8">
    <property type="entry name" value="C-TYPE LECTIN DOMAIN-CONTAINING PROTEIN"/>
    <property type="match status" value="1"/>
</dbReference>
<evidence type="ECO:0000259" key="4">
    <source>
        <dbReference type="PROSITE" id="PS01180"/>
    </source>
</evidence>
<evidence type="ECO:0000313" key="6">
    <source>
        <dbReference type="Proteomes" id="UP001434883"/>
    </source>
</evidence>
<feature type="region of interest" description="Disordered" evidence="3">
    <location>
        <begin position="1"/>
        <end position="21"/>
    </location>
</feature>
<feature type="non-terminal residue" evidence="5">
    <location>
        <position position="1"/>
    </location>
</feature>
<organism evidence="5 6">
    <name type="scientific">Xenoophorus captivus</name>
    <dbReference type="NCBI Taxonomy" id="1517983"/>
    <lineage>
        <taxon>Eukaryota</taxon>
        <taxon>Metazoa</taxon>
        <taxon>Chordata</taxon>
        <taxon>Craniata</taxon>
        <taxon>Vertebrata</taxon>
        <taxon>Euteleostomi</taxon>
        <taxon>Actinopterygii</taxon>
        <taxon>Neopterygii</taxon>
        <taxon>Teleostei</taxon>
        <taxon>Neoteleostei</taxon>
        <taxon>Acanthomorphata</taxon>
        <taxon>Ovalentaria</taxon>
        <taxon>Atherinomorphae</taxon>
        <taxon>Cyprinodontiformes</taxon>
        <taxon>Goodeidae</taxon>
        <taxon>Xenoophorus</taxon>
    </lineage>
</organism>
<dbReference type="Gene3D" id="2.60.120.290">
    <property type="entry name" value="Spermadhesin, CUB domain"/>
    <property type="match status" value="1"/>
</dbReference>
<dbReference type="SUPFAM" id="SSF49854">
    <property type="entry name" value="Spermadhesin, CUB domain"/>
    <property type="match status" value="1"/>
</dbReference>
<dbReference type="InterPro" id="IPR052129">
    <property type="entry name" value="Spermadhesin-Link_domain"/>
</dbReference>
<proteinExistence type="predicted"/>
<dbReference type="Proteomes" id="UP001434883">
    <property type="component" value="Unassembled WGS sequence"/>
</dbReference>
<dbReference type="Pfam" id="PF00431">
    <property type="entry name" value="CUB"/>
    <property type="match status" value="1"/>
</dbReference>
<protein>
    <recommendedName>
        <fullName evidence="4">CUB domain-containing protein</fullName>
    </recommendedName>
</protein>
<dbReference type="EMBL" id="JAHRIN010061013">
    <property type="protein sequence ID" value="MEQ2213106.1"/>
    <property type="molecule type" value="Genomic_DNA"/>
</dbReference>
<comment type="caution">
    <text evidence="5">The sequence shown here is derived from an EMBL/GenBank/DDBJ whole genome shotgun (WGS) entry which is preliminary data.</text>
</comment>
<dbReference type="PANTHER" id="PTHR46908">
    <property type="entry name" value="CUBILIN-LIKE PROTEIN"/>
    <property type="match status" value="1"/>
</dbReference>
<dbReference type="PROSITE" id="PS01180">
    <property type="entry name" value="CUB"/>
    <property type="match status" value="1"/>
</dbReference>
<accession>A0ABV0RY82</accession>
<dbReference type="CDD" id="cd00041">
    <property type="entry name" value="CUB"/>
    <property type="match status" value="1"/>
</dbReference>
<evidence type="ECO:0000313" key="5">
    <source>
        <dbReference type="EMBL" id="MEQ2213106.1"/>
    </source>
</evidence>
<gene>
    <name evidence="5" type="ORF">XENOCAPTIV_009884</name>
</gene>
<keyword evidence="1" id="KW-1015">Disulfide bond</keyword>